<dbReference type="InterPro" id="IPR014612">
    <property type="entry name" value="Pop7/Rpp20"/>
</dbReference>
<name>A0ABR3KPW7_TRISP</name>
<evidence type="ECO:0000313" key="4">
    <source>
        <dbReference type="EMBL" id="KAL1242720.1"/>
    </source>
</evidence>
<reference evidence="4 5" key="1">
    <citation type="submission" date="2024-07" db="EMBL/GenBank/DDBJ databases">
        <title>Enhanced genomic and transcriptomic resources for Trichinella pseudospiralis and T. spiralis underpin the discovery of pronounced molecular differences between stages and species.</title>
        <authorList>
            <person name="Pasi K.K."/>
            <person name="La Rosa G."/>
            <person name="Gomez-Morales M.A."/>
            <person name="Tosini F."/>
            <person name="Sumanam S."/>
            <person name="Young N.D."/>
            <person name="Chang B.C."/>
            <person name="Robin G.B."/>
        </authorList>
    </citation>
    <scope>NUCLEOTIDE SEQUENCE [LARGE SCALE GENOMIC DNA]</scope>
    <source>
        <strain evidence="4">ISS534</strain>
    </source>
</reference>
<comment type="subcellular location">
    <subcellularLocation>
        <location evidence="1">Nucleus</location>
        <location evidence="1">Nucleolus</location>
    </subcellularLocation>
</comment>
<dbReference type="Pfam" id="PF12328">
    <property type="entry name" value="Rpp20"/>
    <property type="match status" value="1"/>
</dbReference>
<gene>
    <name evidence="4" type="ORF">TSPI_09608</name>
</gene>
<dbReference type="Proteomes" id="UP001558632">
    <property type="component" value="Unassembled WGS sequence"/>
</dbReference>
<sequence>MNLHTNYYCITFSSFVDALQNLASCRRYSISRAYFVFTGVFWKCARIGERLSPYVMEGEVTNNNAVLTVKHVIHRRKPPRLSNRKNDIYITEKTHIKAQMKICKKLLDSGYNAVYIHAMGDAMNRAISLSLQLKRQGRGSLNVDVCTSSVNLIDDLEPVVDDAKVEKRSRTTSAIHIKLFKCEVAVDDY</sequence>
<evidence type="ECO:0000256" key="1">
    <source>
        <dbReference type="ARBA" id="ARBA00004604"/>
    </source>
</evidence>
<dbReference type="PANTHER" id="PTHR15314">
    <property type="entry name" value="RIBONUCLEASE P PROTEIN SUBUNIT P20"/>
    <property type="match status" value="1"/>
</dbReference>
<keyword evidence="5" id="KW-1185">Reference proteome</keyword>
<dbReference type="EMBL" id="JBEUSY010000195">
    <property type="protein sequence ID" value="KAL1242720.1"/>
    <property type="molecule type" value="Genomic_DNA"/>
</dbReference>
<dbReference type="Gene3D" id="3.30.110.20">
    <property type="entry name" value="Alba-like domain"/>
    <property type="match status" value="1"/>
</dbReference>
<dbReference type="SUPFAM" id="SSF82704">
    <property type="entry name" value="AlbA-like"/>
    <property type="match status" value="1"/>
</dbReference>
<protein>
    <submittedName>
        <fullName evidence="4">Ribonuclease P protein subunit</fullName>
    </submittedName>
</protein>
<dbReference type="InterPro" id="IPR036882">
    <property type="entry name" value="Alba-like_dom_sf"/>
</dbReference>
<comment type="caution">
    <text evidence="4">The sequence shown here is derived from an EMBL/GenBank/DDBJ whole genome shotgun (WGS) entry which is preliminary data.</text>
</comment>
<dbReference type="PANTHER" id="PTHR15314:SF1">
    <property type="entry name" value="RIBONUCLEASE P PROTEIN SUBUNIT P20"/>
    <property type="match status" value="1"/>
</dbReference>
<evidence type="ECO:0000256" key="2">
    <source>
        <dbReference type="ARBA" id="ARBA00022694"/>
    </source>
</evidence>
<keyword evidence="3" id="KW-0539">Nucleus</keyword>
<keyword evidence="2" id="KW-0819">tRNA processing</keyword>
<evidence type="ECO:0000256" key="3">
    <source>
        <dbReference type="ARBA" id="ARBA00023242"/>
    </source>
</evidence>
<organism evidence="4 5">
    <name type="scientific">Trichinella spiralis</name>
    <name type="common">Trichina worm</name>
    <dbReference type="NCBI Taxonomy" id="6334"/>
    <lineage>
        <taxon>Eukaryota</taxon>
        <taxon>Metazoa</taxon>
        <taxon>Ecdysozoa</taxon>
        <taxon>Nematoda</taxon>
        <taxon>Enoplea</taxon>
        <taxon>Dorylaimia</taxon>
        <taxon>Trichinellida</taxon>
        <taxon>Trichinellidae</taxon>
        <taxon>Trichinella</taxon>
    </lineage>
</organism>
<accession>A0ABR3KPW7</accession>
<proteinExistence type="predicted"/>
<evidence type="ECO:0000313" key="5">
    <source>
        <dbReference type="Proteomes" id="UP001558632"/>
    </source>
</evidence>